<dbReference type="Proteomes" id="UP000324222">
    <property type="component" value="Unassembled WGS sequence"/>
</dbReference>
<feature type="compositionally biased region" description="Polar residues" evidence="1">
    <location>
        <begin position="37"/>
        <end position="53"/>
    </location>
</feature>
<sequence length="150" mass="15708">MPPHSTSISTAPQNIAAASTKHHKLPTVAPLPEHKLQSTTTPHSKSQPTTSNFHHAIATPAHHSHPSSTAHPSTPQDGASLFFRLFFLRPFASIPAQVWSPSPPSATDSEPLLFGSPRPEPPAGASLEVSGGHGKEESLHCASSAKADVS</sequence>
<feature type="region of interest" description="Disordered" evidence="1">
    <location>
        <begin position="97"/>
        <end position="150"/>
    </location>
</feature>
<accession>A0A5B7KJ82</accession>
<feature type="region of interest" description="Disordered" evidence="1">
    <location>
        <begin position="34"/>
        <end position="76"/>
    </location>
</feature>
<name>A0A5B7KJ82_PORTR</name>
<protein>
    <submittedName>
        <fullName evidence="2">Uncharacterized protein</fullName>
    </submittedName>
</protein>
<comment type="caution">
    <text evidence="2">The sequence shown here is derived from an EMBL/GenBank/DDBJ whole genome shotgun (WGS) entry which is preliminary data.</text>
</comment>
<reference evidence="2 3" key="1">
    <citation type="submission" date="2019-05" db="EMBL/GenBank/DDBJ databases">
        <title>Another draft genome of Portunus trituberculatus and its Hox gene families provides insights of decapod evolution.</title>
        <authorList>
            <person name="Jeong J.-H."/>
            <person name="Song I."/>
            <person name="Kim S."/>
            <person name="Choi T."/>
            <person name="Kim D."/>
            <person name="Ryu S."/>
            <person name="Kim W."/>
        </authorList>
    </citation>
    <scope>NUCLEOTIDE SEQUENCE [LARGE SCALE GENOMIC DNA]</scope>
    <source>
        <tissue evidence="2">Muscle</tissue>
    </source>
</reference>
<dbReference type="AlphaFoldDB" id="A0A5B7KJ82"/>
<organism evidence="2 3">
    <name type="scientific">Portunus trituberculatus</name>
    <name type="common">Swimming crab</name>
    <name type="synonym">Neptunus trituberculatus</name>
    <dbReference type="NCBI Taxonomy" id="210409"/>
    <lineage>
        <taxon>Eukaryota</taxon>
        <taxon>Metazoa</taxon>
        <taxon>Ecdysozoa</taxon>
        <taxon>Arthropoda</taxon>
        <taxon>Crustacea</taxon>
        <taxon>Multicrustacea</taxon>
        <taxon>Malacostraca</taxon>
        <taxon>Eumalacostraca</taxon>
        <taxon>Eucarida</taxon>
        <taxon>Decapoda</taxon>
        <taxon>Pleocyemata</taxon>
        <taxon>Brachyura</taxon>
        <taxon>Eubrachyura</taxon>
        <taxon>Portunoidea</taxon>
        <taxon>Portunidae</taxon>
        <taxon>Portuninae</taxon>
        <taxon>Portunus</taxon>
    </lineage>
</organism>
<proteinExistence type="predicted"/>
<evidence type="ECO:0000313" key="2">
    <source>
        <dbReference type="EMBL" id="MPD05219.1"/>
    </source>
</evidence>
<evidence type="ECO:0000313" key="3">
    <source>
        <dbReference type="Proteomes" id="UP000324222"/>
    </source>
</evidence>
<dbReference type="EMBL" id="VSRR010144966">
    <property type="protein sequence ID" value="MPD05219.1"/>
    <property type="molecule type" value="Genomic_DNA"/>
</dbReference>
<feature type="compositionally biased region" description="Low complexity" evidence="1">
    <location>
        <begin position="54"/>
        <end position="76"/>
    </location>
</feature>
<keyword evidence="3" id="KW-1185">Reference proteome</keyword>
<evidence type="ECO:0000256" key="1">
    <source>
        <dbReference type="SAM" id="MobiDB-lite"/>
    </source>
</evidence>
<gene>
    <name evidence="2" type="ORF">E2C01_100950</name>
</gene>